<dbReference type="Proteomes" id="UP000677016">
    <property type="component" value="Unassembled WGS sequence"/>
</dbReference>
<keyword evidence="3" id="KW-0812">Transmembrane</keyword>
<comment type="caution">
    <text evidence="4">The sequence shown here is derived from an EMBL/GenBank/DDBJ whole genome shotgun (WGS) entry which is preliminary data.</text>
</comment>
<dbReference type="Gene3D" id="3.40.50.720">
    <property type="entry name" value="NAD(P)-binding Rossmann-like Domain"/>
    <property type="match status" value="1"/>
</dbReference>
<reference evidence="4" key="1">
    <citation type="submission" date="2021-04" db="EMBL/GenBank/DDBJ databases">
        <title>Phycicoccus avicenniae sp. nov., a novel endophytic actinomycetes isolated from branch of Avicennia mariana.</title>
        <authorList>
            <person name="Tuo L."/>
        </authorList>
    </citation>
    <scope>NUCLEOTIDE SEQUENCE</scope>
    <source>
        <strain evidence="4">BSK3Z-2</strain>
    </source>
</reference>
<evidence type="ECO:0000313" key="5">
    <source>
        <dbReference type="Proteomes" id="UP000677016"/>
    </source>
</evidence>
<organism evidence="4 5">
    <name type="scientific">Phycicoccus avicenniae</name>
    <dbReference type="NCBI Taxonomy" id="2828860"/>
    <lineage>
        <taxon>Bacteria</taxon>
        <taxon>Bacillati</taxon>
        <taxon>Actinomycetota</taxon>
        <taxon>Actinomycetes</taxon>
        <taxon>Micrococcales</taxon>
        <taxon>Intrasporangiaceae</taxon>
        <taxon>Phycicoccus</taxon>
    </lineage>
</organism>
<accession>A0A941HXC8</accession>
<dbReference type="EMBL" id="JAGSNF010000001">
    <property type="protein sequence ID" value="MBR7741713.1"/>
    <property type="molecule type" value="Genomic_DNA"/>
</dbReference>
<evidence type="ECO:0000256" key="1">
    <source>
        <dbReference type="ARBA" id="ARBA00006484"/>
    </source>
</evidence>
<dbReference type="Pfam" id="PF00106">
    <property type="entry name" value="adh_short"/>
    <property type="match status" value="1"/>
</dbReference>
<keyword evidence="3" id="KW-0472">Membrane</keyword>
<proteinExistence type="inferred from homology"/>
<dbReference type="GO" id="GO:0016020">
    <property type="term" value="C:membrane"/>
    <property type="evidence" value="ECO:0007669"/>
    <property type="project" value="TreeGrafter"/>
</dbReference>
<evidence type="ECO:0000313" key="4">
    <source>
        <dbReference type="EMBL" id="MBR7741713.1"/>
    </source>
</evidence>
<dbReference type="GO" id="GO:0016491">
    <property type="term" value="F:oxidoreductase activity"/>
    <property type="evidence" value="ECO:0007669"/>
    <property type="project" value="UniProtKB-KW"/>
</dbReference>
<dbReference type="PANTHER" id="PTHR44196:SF1">
    <property type="entry name" value="DEHYDROGENASE_REDUCTASE SDR FAMILY MEMBER 7B"/>
    <property type="match status" value="1"/>
</dbReference>
<dbReference type="InterPro" id="IPR002347">
    <property type="entry name" value="SDR_fam"/>
</dbReference>
<dbReference type="InterPro" id="IPR036291">
    <property type="entry name" value="NAD(P)-bd_dom_sf"/>
</dbReference>
<keyword evidence="2" id="KW-0560">Oxidoreductase</keyword>
<protein>
    <submittedName>
        <fullName evidence="4">SDR family NAD(P)-dependent oxidoreductase</fullName>
    </submittedName>
</protein>
<dbReference type="AlphaFoldDB" id="A0A941HXC8"/>
<keyword evidence="5" id="KW-1185">Reference proteome</keyword>
<name>A0A941HXC8_9MICO</name>
<evidence type="ECO:0000256" key="2">
    <source>
        <dbReference type="ARBA" id="ARBA00023002"/>
    </source>
</evidence>
<gene>
    <name evidence="4" type="ORF">KC207_00190</name>
</gene>
<feature type="transmembrane region" description="Helical" evidence="3">
    <location>
        <begin position="210"/>
        <end position="230"/>
    </location>
</feature>
<dbReference type="SUPFAM" id="SSF51735">
    <property type="entry name" value="NAD(P)-binding Rossmann-fold domains"/>
    <property type="match status" value="1"/>
</dbReference>
<keyword evidence="3" id="KW-1133">Transmembrane helix</keyword>
<dbReference type="RefSeq" id="WP_211600810.1">
    <property type="nucleotide sequence ID" value="NZ_JAGSNF010000001.1"/>
</dbReference>
<dbReference type="PANTHER" id="PTHR44196">
    <property type="entry name" value="DEHYDROGENASE/REDUCTASE SDR FAMILY MEMBER 7B"/>
    <property type="match status" value="1"/>
</dbReference>
<comment type="similarity">
    <text evidence="1">Belongs to the short-chain dehydrogenases/reductases (SDR) family.</text>
</comment>
<evidence type="ECO:0000256" key="3">
    <source>
        <dbReference type="SAM" id="Phobius"/>
    </source>
</evidence>
<sequence length="235" mass="24546">MSRVVVLVGASADLTRALARDLAASGDRVAVVVDPTSDLIVGDLRARTRGRTPLRVVADVRDPDAVELVLDEVEELLGPVEVWVGTVPAVAGCPSGDLHPVRLRVTTDEVYLALAHTTLAVLERMTARGGGTVVQVVPGLAGREAAGRAAEAGALAAARGFADALAAELRTERSPVRLHHLQVGPDDDVSAVAREVVRIAHRPAHRGRRLLRAGAVGGGAAVATGTAVLLRRRRR</sequence>